<feature type="region of interest" description="Disordered" evidence="8">
    <location>
        <begin position="762"/>
        <end position="790"/>
    </location>
</feature>
<dbReference type="InterPro" id="IPR001965">
    <property type="entry name" value="Znf_PHD"/>
</dbReference>
<feature type="compositionally biased region" description="Basic and acidic residues" evidence="8">
    <location>
        <begin position="763"/>
        <end position="782"/>
    </location>
</feature>
<dbReference type="InterPro" id="IPR019786">
    <property type="entry name" value="Zinc_finger_PHD-type_CS"/>
</dbReference>
<dbReference type="GO" id="GO:0008270">
    <property type="term" value="F:zinc ion binding"/>
    <property type="evidence" value="ECO:0007669"/>
    <property type="project" value="UniProtKB-KW"/>
</dbReference>
<dbReference type="Pfam" id="PF13831">
    <property type="entry name" value="PHD_2"/>
    <property type="match status" value="1"/>
</dbReference>
<evidence type="ECO:0000256" key="8">
    <source>
        <dbReference type="SAM" id="MobiDB-lite"/>
    </source>
</evidence>
<keyword evidence="3" id="KW-0677">Repeat</keyword>
<sequence length="819" mass="95082">MPLNSALSGPNSVINPTAEDYAELQNPREEASYTKFYRDLDPDELIPVYQFSTGNVYESILDNSPEIENFNYRQERVDRIRHSNLKTPNFRKIPKDELESQSTALTSEKLPDTKNNINKIPDKSSNINSNTLEKLGFFNLPNDKSKLNLPQTYLRPDFNKDQLTRGKLMYNSKNFKVQYDMDETDLLFINWINEIAKENITMEQFEIIITFIEIKLYQIERLLPPTIKDRSIIDYQQQHHALLYGSDDGTGFVDQDEQACAVCESSECDSTNSIIFCDGCDIAVHQDCYGVSFIPEGPWLCRRCLIARNTTEKCLFCPSTTGAFKQTDSGDWAHVLCTLWTPELYFANPIYMEPVEGVMNIPKSRWKLNCYICKQKMGVCIQCSKPSCFAAYHVTCAKRAGFYMKFKKGVKAAVDNKNTLVSYCDKHTPNDWKVNHNVINGIEKTRLYFHDKSRDSLQNDINNELTFVTNEEYDELIATNSNDFKWRYNSNVYIVPLNKLPEIERVTLNQIAKYYSLKRNHIGKPLIKRPDVLNHASIPESILTKRDVTIEFFQKDVSHLHYLSKLIVKRTKLCKSLVDKKLEAAILLNNPKQWVFNNLVSYFKAHFVEIENSTGISLPSFPKYAVKPTIYQIIENANDVKYESIEDLINDIEKFSNWILNVNLNINSPLNEIQKLFRAWQRYKKAKYQNAREYYKLVIEQWGNLKSQFVQEDECSLSLAYTPSESNIENGEFATVPKKRKRKNGGRRMGIDISQFENGDLTSTERHLRTRKSAVDSDKIEEGKEEDYVDKPKNVLKARLDRVKQRTNVQNLRKTRRNN</sequence>
<evidence type="ECO:0000259" key="9">
    <source>
        <dbReference type="PROSITE" id="PS50016"/>
    </source>
</evidence>
<keyword evidence="6" id="KW-0539">Nucleus</keyword>
<evidence type="ECO:0000256" key="1">
    <source>
        <dbReference type="ARBA" id="ARBA00004123"/>
    </source>
</evidence>
<evidence type="ECO:0000313" key="12">
    <source>
        <dbReference type="Proteomes" id="UP001378960"/>
    </source>
</evidence>
<organism evidence="11 12">
    <name type="scientific">Pichia kluyveri</name>
    <name type="common">Yeast</name>
    <dbReference type="NCBI Taxonomy" id="36015"/>
    <lineage>
        <taxon>Eukaryota</taxon>
        <taxon>Fungi</taxon>
        <taxon>Dikarya</taxon>
        <taxon>Ascomycota</taxon>
        <taxon>Saccharomycotina</taxon>
        <taxon>Pichiomycetes</taxon>
        <taxon>Pichiales</taxon>
        <taxon>Pichiaceae</taxon>
        <taxon>Pichia</taxon>
    </lineage>
</organism>
<dbReference type="AlphaFoldDB" id="A0AAV5R939"/>
<dbReference type="Proteomes" id="UP001378960">
    <property type="component" value="Unassembled WGS sequence"/>
</dbReference>
<keyword evidence="2" id="KW-0479">Metal-binding</keyword>
<dbReference type="FunFam" id="3.30.40.10:FF:000007">
    <property type="entry name" value="Bromodomain containing 1, isoform CRA_b"/>
    <property type="match status" value="1"/>
</dbReference>
<dbReference type="InterPro" id="IPR034732">
    <property type="entry name" value="EPHD"/>
</dbReference>
<keyword evidence="12" id="KW-1185">Reference proteome</keyword>
<gene>
    <name evidence="11" type="ORF">DAPK24_044630</name>
</gene>
<dbReference type="GO" id="GO:0006357">
    <property type="term" value="P:regulation of transcription by RNA polymerase II"/>
    <property type="evidence" value="ECO:0007669"/>
    <property type="project" value="TreeGrafter"/>
</dbReference>
<dbReference type="SMART" id="SM00249">
    <property type="entry name" value="PHD"/>
    <property type="match status" value="2"/>
</dbReference>
<feature type="region of interest" description="Disordered" evidence="8">
    <location>
        <begin position="96"/>
        <end position="116"/>
    </location>
</feature>
<protein>
    <submittedName>
        <fullName evidence="11">Nto1 protein</fullName>
    </submittedName>
</protein>
<comment type="subcellular location">
    <subcellularLocation>
        <location evidence="1">Nucleus</location>
    </subcellularLocation>
</comment>
<dbReference type="Pfam" id="PF13832">
    <property type="entry name" value="zf-HC5HC2H_2"/>
    <property type="match status" value="1"/>
</dbReference>
<evidence type="ECO:0000256" key="6">
    <source>
        <dbReference type="ARBA" id="ARBA00023242"/>
    </source>
</evidence>
<evidence type="ECO:0000256" key="3">
    <source>
        <dbReference type="ARBA" id="ARBA00022737"/>
    </source>
</evidence>
<dbReference type="InterPro" id="IPR019542">
    <property type="entry name" value="Enhancer_polycomb-like_N"/>
</dbReference>
<comment type="caution">
    <text evidence="11">The sequence shown here is derived from an EMBL/GenBank/DDBJ whole genome shotgun (WGS) entry which is preliminary data.</text>
</comment>
<keyword evidence="4 7" id="KW-0863">Zinc-finger</keyword>
<dbReference type="PROSITE" id="PS50016">
    <property type="entry name" value="ZF_PHD_2"/>
    <property type="match status" value="1"/>
</dbReference>
<keyword evidence="5" id="KW-0862">Zinc</keyword>
<dbReference type="GO" id="GO:0005634">
    <property type="term" value="C:nucleus"/>
    <property type="evidence" value="ECO:0007669"/>
    <property type="project" value="UniProtKB-SubCell"/>
</dbReference>
<reference evidence="11 12" key="1">
    <citation type="journal article" date="2023" name="Elife">
        <title>Identification of key yeast species and microbe-microbe interactions impacting larval growth of Drosophila in the wild.</title>
        <authorList>
            <person name="Mure A."/>
            <person name="Sugiura Y."/>
            <person name="Maeda R."/>
            <person name="Honda K."/>
            <person name="Sakurai N."/>
            <person name="Takahashi Y."/>
            <person name="Watada M."/>
            <person name="Katoh T."/>
            <person name="Gotoh A."/>
            <person name="Gotoh Y."/>
            <person name="Taniguchi I."/>
            <person name="Nakamura K."/>
            <person name="Hayashi T."/>
            <person name="Katayama T."/>
            <person name="Uemura T."/>
            <person name="Hattori Y."/>
        </authorList>
    </citation>
    <scope>NUCLEOTIDE SEQUENCE [LARGE SCALE GENOMIC DNA]</scope>
    <source>
        <strain evidence="11 12">PK-24</strain>
    </source>
</reference>
<dbReference type="InterPro" id="IPR011011">
    <property type="entry name" value="Znf_FYVE_PHD"/>
</dbReference>
<dbReference type="Gene3D" id="3.30.40.10">
    <property type="entry name" value="Zinc/RING finger domain, C3HC4 (zinc finger)"/>
    <property type="match status" value="2"/>
</dbReference>
<evidence type="ECO:0000256" key="4">
    <source>
        <dbReference type="ARBA" id="ARBA00022771"/>
    </source>
</evidence>
<feature type="domain" description="PHD-type" evidence="9">
    <location>
        <begin position="257"/>
        <end position="307"/>
    </location>
</feature>
<feature type="domain" description="PHD-type" evidence="10">
    <location>
        <begin position="311"/>
        <end position="428"/>
    </location>
</feature>
<accession>A0AAV5R939</accession>
<evidence type="ECO:0000259" key="10">
    <source>
        <dbReference type="PROSITE" id="PS51805"/>
    </source>
</evidence>
<dbReference type="InterPro" id="IPR050701">
    <property type="entry name" value="Histone_Mod_Regulator"/>
</dbReference>
<dbReference type="PROSITE" id="PS01359">
    <property type="entry name" value="ZF_PHD_1"/>
    <property type="match status" value="1"/>
</dbReference>
<evidence type="ECO:0000256" key="5">
    <source>
        <dbReference type="ARBA" id="ARBA00022833"/>
    </source>
</evidence>
<name>A0AAV5R939_PICKL</name>
<dbReference type="PANTHER" id="PTHR13793:SF107">
    <property type="entry name" value="BROMODOMAIN-CONTAINING PROTEIN HOMOLOG"/>
    <property type="match status" value="1"/>
</dbReference>
<dbReference type="CDD" id="cd15492">
    <property type="entry name" value="PHD_BRPF_JADE_like"/>
    <property type="match status" value="1"/>
</dbReference>
<dbReference type="Pfam" id="PF10513">
    <property type="entry name" value="EPL1"/>
    <property type="match status" value="1"/>
</dbReference>
<dbReference type="InterPro" id="IPR019787">
    <property type="entry name" value="Znf_PHD-finger"/>
</dbReference>
<evidence type="ECO:0000256" key="2">
    <source>
        <dbReference type="ARBA" id="ARBA00022723"/>
    </source>
</evidence>
<dbReference type="EMBL" id="BTGB01000009">
    <property type="protein sequence ID" value="GMM47865.1"/>
    <property type="molecule type" value="Genomic_DNA"/>
</dbReference>
<dbReference type="InterPro" id="IPR013083">
    <property type="entry name" value="Znf_RING/FYVE/PHD"/>
</dbReference>
<dbReference type="SUPFAM" id="SSF57903">
    <property type="entry name" value="FYVE/PHD zinc finger"/>
    <property type="match status" value="1"/>
</dbReference>
<dbReference type="PROSITE" id="PS51805">
    <property type="entry name" value="EPHD"/>
    <property type="match status" value="1"/>
</dbReference>
<dbReference type="PANTHER" id="PTHR13793">
    <property type="entry name" value="PHD FINGER PROTEINS"/>
    <property type="match status" value="1"/>
</dbReference>
<evidence type="ECO:0000256" key="7">
    <source>
        <dbReference type="PROSITE-ProRule" id="PRU00146"/>
    </source>
</evidence>
<proteinExistence type="predicted"/>
<evidence type="ECO:0000313" key="11">
    <source>
        <dbReference type="EMBL" id="GMM47865.1"/>
    </source>
</evidence>